<dbReference type="AlphaFoldDB" id="A0AAV8T5X7"/>
<dbReference type="EMBL" id="JAIWQS010000006">
    <property type="protein sequence ID" value="KAJ8761764.1"/>
    <property type="molecule type" value="Genomic_DNA"/>
</dbReference>
<comment type="caution">
    <text evidence="1">The sequence shown here is derived from an EMBL/GenBank/DDBJ whole genome shotgun (WGS) entry which is preliminary data.</text>
</comment>
<evidence type="ECO:0008006" key="3">
    <source>
        <dbReference type="Google" id="ProtNLM"/>
    </source>
</evidence>
<evidence type="ECO:0000313" key="1">
    <source>
        <dbReference type="EMBL" id="KAJ8761764.1"/>
    </source>
</evidence>
<reference evidence="1 2" key="1">
    <citation type="submission" date="2021-09" db="EMBL/GenBank/DDBJ databases">
        <title>Genomic insights and catalytic innovation underlie evolution of tropane alkaloids biosynthesis.</title>
        <authorList>
            <person name="Wang Y.-J."/>
            <person name="Tian T."/>
            <person name="Huang J.-P."/>
            <person name="Huang S.-X."/>
        </authorList>
    </citation>
    <scope>NUCLEOTIDE SEQUENCE [LARGE SCALE GENOMIC DNA]</scope>
    <source>
        <strain evidence="1">KIB-2018</strain>
        <tissue evidence="1">Leaf</tissue>
    </source>
</reference>
<sequence length="106" mass="12534">MAQVTRCYDYSKLDSEDPDESIHRRAQFLIYKTLKAADSRRGPWFLRIKLCRLKIRVGRKLRKLRKRLFINISAARVRIMYKQVTTQWKRLIGNGEFIAGLPAILP</sequence>
<proteinExistence type="predicted"/>
<dbReference type="Proteomes" id="UP001159364">
    <property type="component" value="Linkage Group LG06"/>
</dbReference>
<keyword evidence="2" id="KW-1185">Reference proteome</keyword>
<name>A0AAV8T5X7_9ROSI</name>
<dbReference type="PANTHER" id="PTHR35687:SF1">
    <property type="entry name" value="OS07G0516700 PROTEIN"/>
    <property type="match status" value="1"/>
</dbReference>
<evidence type="ECO:0000313" key="2">
    <source>
        <dbReference type="Proteomes" id="UP001159364"/>
    </source>
</evidence>
<organism evidence="1 2">
    <name type="scientific">Erythroxylum novogranatense</name>
    <dbReference type="NCBI Taxonomy" id="1862640"/>
    <lineage>
        <taxon>Eukaryota</taxon>
        <taxon>Viridiplantae</taxon>
        <taxon>Streptophyta</taxon>
        <taxon>Embryophyta</taxon>
        <taxon>Tracheophyta</taxon>
        <taxon>Spermatophyta</taxon>
        <taxon>Magnoliopsida</taxon>
        <taxon>eudicotyledons</taxon>
        <taxon>Gunneridae</taxon>
        <taxon>Pentapetalae</taxon>
        <taxon>rosids</taxon>
        <taxon>fabids</taxon>
        <taxon>Malpighiales</taxon>
        <taxon>Erythroxylaceae</taxon>
        <taxon>Erythroxylum</taxon>
    </lineage>
</organism>
<protein>
    <recommendedName>
        <fullName evidence="3">Ribosomal protein S15</fullName>
    </recommendedName>
</protein>
<dbReference type="PANTHER" id="PTHR35687">
    <property type="entry name" value="OS07G0516700 PROTEIN"/>
    <property type="match status" value="1"/>
</dbReference>
<gene>
    <name evidence="1" type="ORF">K2173_004574</name>
</gene>
<accession>A0AAV8T5X7</accession>